<dbReference type="PANTHER" id="PTHR46730">
    <property type="entry name" value="POLYCYSTIN-1"/>
    <property type="match status" value="1"/>
</dbReference>
<evidence type="ECO:0000259" key="18">
    <source>
        <dbReference type="PROSITE" id="PS51111"/>
    </source>
</evidence>
<feature type="transmembrane region" description="Helical" evidence="14">
    <location>
        <begin position="2059"/>
        <end position="2079"/>
    </location>
</feature>
<evidence type="ECO:0000256" key="10">
    <source>
        <dbReference type="ARBA" id="ARBA00023157"/>
    </source>
</evidence>
<dbReference type="InterPro" id="IPR035986">
    <property type="entry name" value="PKD_dom_sf"/>
</dbReference>
<evidence type="ECO:0000256" key="7">
    <source>
        <dbReference type="ARBA" id="ARBA00022989"/>
    </source>
</evidence>
<dbReference type="CDD" id="cd00146">
    <property type="entry name" value="PKD"/>
    <property type="match status" value="1"/>
</dbReference>
<dbReference type="EMBL" id="DYDO01000005">
    <property type="protein sequence ID" value="DBA24710.1"/>
    <property type="molecule type" value="Genomic_DNA"/>
</dbReference>
<evidence type="ECO:0000259" key="16">
    <source>
        <dbReference type="PROSITE" id="PS50093"/>
    </source>
</evidence>
<evidence type="ECO:0000256" key="15">
    <source>
        <dbReference type="SAM" id="SignalP"/>
    </source>
</evidence>
<dbReference type="GO" id="GO:0006816">
    <property type="term" value="P:calcium ion transport"/>
    <property type="evidence" value="ECO:0007669"/>
    <property type="project" value="TreeGrafter"/>
</dbReference>
<evidence type="ECO:0000256" key="14">
    <source>
        <dbReference type="SAM" id="Phobius"/>
    </source>
</evidence>
<dbReference type="InterPro" id="IPR036392">
    <property type="entry name" value="PLAT/LH2_dom_sf"/>
</dbReference>
<gene>
    <name evidence="19" type="ORF">GDO54_012332</name>
</gene>
<dbReference type="Gene3D" id="2.60.60.20">
    <property type="entry name" value="PLAT/LH2 domain"/>
    <property type="match status" value="1"/>
</dbReference>
<keyword evidence="20" id="KW-1185">Reference proteome</keyword>
<evidence type="ECO:0000256" key="12">
    <source>
        <dbReference type="ARBA" id="ARBA00023273"/>
    </source>
</evidence>
<dbReference type="Pfam" id="PF02010">
    <property type="entry name" value="REJ"/>
    <property type="match status" value="1"/>
</dbReference>
<comment type="caution">
    <text evidence="19">The sequence shown here is derived from an EMBL/GenBank/DDBJ whole genome shotgun (WGS) entry which is preliminary data.</text>
</comment>
<evidence type="ECO:0000256" key="3">
    <source>
        <dbReference type="ARBA" id="ARBA00007200"/>
    </source>
</evidence>
<feature type="transmembrane region" description="Helical" evidence="14">
    <location>
        <begin position="1205"/>
        <end position="1224"/>
    </location>
</feature>
<keyword evidence="8" id="KW-0969">Cilium</keyword>
<feature type="transmembrane region" description="Helical" evidence="14">
    <location>
        <begin position="1547"/>
        <end position="1570"/>
    </location>
</feature>
<comment type="subcellular location">
    <subcellularLocation>
        <location evidence="2">Cell membrane</location>
        <topology evidence="2">Multi-pass membrane protein</topology>
    </subcellularLocation>
    <subcellularLocation>
        <location evidence="1">Cell projection</location>
        <location evidence="1">Cilium</location>
    </subcellularLocation>
</comment>
<keyword evidence="10" id="KW-1015">Disulfide bond</keyword>
<keyword evidence="5 14" id="KW-0812">Transmembrane</keyword>
<evidence type="ECO:0000256" key="13">
    <source>
        <dbReference type="PROSITE-ProRule" id="PRU00152"/>
    </source>
</evidence>
<feature type="transmembrane region" description="Helical" evidence="14">
    <location>
        <begin position="2122"/>
        <end position="2142"/>
    </location>
</feature>
<dbReference type="InterPro" id="IPR003915">
    <property type="entry name" value="PKD_2"/>
</dbReference>
<evidence type="ECO:0000256" key="4">
    <source>
        <dbReference type="ARBA" id="ARBA00022475"/>
    </source>
</evidence>
<keyword evidence="9 14" id="KW-0472">Membrane</keyword>
<feature type="domain" description="PLAT" evidence="17">
    <location>
        <begin position="1215"/>
        <end position="1326"/>
    </location>
</feature>
<feature type="transmembrane region" description="Helical" evidence="14">
    <location>
        <begin position="1410"/>
        <end position="1430"/>
    </location>
</feature>
<dbReference type="Pfam" id="PF20519">
    <property type="entry name" value="Polycystin_dom"/>
    <property type="match status" value="1"/>
</dbReference>
<evidence type="ECO:0000256" key="9">
    <source>
        <dbReference type="ARBA" id="ARBA00023136"/>
    </source>
</evidence>
<accession>A0AAV3AI41</accession>
<dbReference type="PANTHER" id="PTHR46730:SF4">
    <property type="entry name" value="POLYCYSTIC KIDNEY DISEASE PROTEIN 1-LIKE 1"/>
    <property type="match status" value="1"/>
</dbReference>
<dbReference type="SMART" id="SM00089">
    <property type="entry name" value="PKD"/>
    <property type="match status" value="1"/>
</dbReference>
<keyword evidence="4" id="KW-1003">Cell membrane</keyword>
<feature type="transmembrane region" description="Helical" evidence="14">
    <location>
        <begin position="1582"/>
        <end position="1611"/>
    </location>
</feature>
<dbReference type="Pfam" id="PF00801">
    <property type="entry name" value="PKD"/>
    <property type="match status" value="1"/>
</dbReference>
<dbReference type="FunFam" id="2.60.40.10:FF:000825">
    <property type="entry name" value="Polycystin 1, transient receptor potential channel interacting"/>
    <property type="match status" value="1"/>
</dbReference>
<dbReference type="InterPro" id="IPR001024">
    <property type="entry name" value="PLAT/LH2_dom"/>
</dbReference>
<comment type="caution">
    <text evidence="13">Lacks conserved residue(s) required for the propagation of feature annotation.</text>
</comment>
<evidence type="ECO:0000256" key="5">
    <source>
        <dbReference type="ARBA" id="ARBA00022692"/>
    </source>
</evidence>
<feature type="transmembrane region" description="Helical" evidence="14">
    <location>
        <begin position="1965"/>
        <end position="1982"/>
    </location>
</feature>
<dbReference type="Gene3D" id="2.60.40.10">
    <property type="entry name" value="Immunoglobulins"/>
    <property type="match status" value="1"/>
</dbReference>
<evidence type="ECO:0000256" key="6">
    <source>
        <dbReference type="ARBA" id="ARBA00022737"/>
    </source>
</evidence>
<keyword evidence="11" id="KW-0325">Glycoprotein</keyword>
<dbReference type="InterPro" id="IPR013122">
    <property type="entry name" value="PKD1_2_channel"/>
</dbReference>
<evidence type="ECO:0000313" key="19">
    <source>
        <dbReference type="EMBL" id="DBA24710.1"/>
    </source>
</evidence>
<dbReference type="GO" id="GO:0005929">
    <property type="term" value="C:cilium"/>
    <property type="evidence" value="ECO:0007669"/>
    <property type="project" value="UniProtKB-SubCell"/>
</dbReference>
<feature type="domain" description="REJ" evidence="18">
    <location>
        <begin position="212"/>
        <end position="846"/>
    </location>
</feature>
<evidence type="ECO:0000256" key="11">
    <source>
        <dbReference type="ARBA" id="ARBA00023180"/>
    </source>
</evidence>
<dbReference type="PROSITE" id="PS50093">
    <property type="entry name" value="PKD"/>
    <property type="match status" value="1"/>
</dbReference>
<protein>
    <submittedName>
        <fullName evidence="19">Uncharacterized protein</fullName>
    </submittedName>
</protein>
<dbReference type="Proteomes" id="UP001181693">
    <property type="component" value="Unassembled WGS sequence"/>
</dbReference>
<evidence type="ECO:0000256" key="1">
    <source>
        <dbReference type="ARBA" id="ARBA00004138"/>
    </source>
</evidence>
<reference evidence="19" key="1">
    <citation type="thesis" date="2020" institute="ProQuest LLC" country="789 East Eisenhower Parkway, Ann Arbor, MI, USA">
        <title>Comparative Genomics and Chromosome Evolution.</title>
        <authorList>
            <person name="Mudd A.B."/>
        </authorList>
    </citation>
    <scope>NUCLEOTIDE SEQUENCE</scope>
    <source>
        <strain evidence="19">1538</strain>
        <tissue evidence="19">Blood</tissue>
    </source>
</reference>
<organism evidence="19 20">
    <name type="scientific">Pyxicephalus adspersus</name>
    <name type="common">African bullfrog</name>
    <dbReference type="NCBI Taxonomy" id="30357"/>
    <lineage>
        <taxon>Eukaryota</taxon>
        <taxon>Metazoa</taxon>
        <taxon>Chordata</taxon>
        <taxon>Craniata</taxon>
        <taxon>Vertebrata</taxon>
        <taxon>Euteleostomi</taxon>
        <taxon>Amphibia</taxon>
        <taxon>Batrachia</taxon>
        <taxon>Anura</taxon>
        <taxon>Neobatrachia</taxon>
        <taxon>Ranoidea</taxon>
        <taxon>Pyxicephalidae</taxon>
        <taxon>Pyxicephalinae</taxon>
        <taxon>Pyxicephalus</taxon>
    </lineage>
</organism>
<dbReference type="InterPro" id="IPR046791">
    <property type="entry name" value="Polycystin_dom"/>
</dbReference>
<dbReference type="PROSITE" id="PS50095">
    <property type="entry name" value="PLAT"/>
    <property type="match status" value="1"/>
</dbReference>
<dbReference type="GO" id="GO:0005261">
    <property type="term" value="F:monoatomic cation channel activity"/>
    <property type="evidence" value="ECO:0007669"/>
    <property type="project" value="TreeGrafter"/>
</dbReference>
<evidence type="ECO:0000313" key="20">
    <source>
        <dbReference type="Proteomes" id="UP001181693"/>
    </source>
</evidence>
<evidence type="ECO:0000259" key="17">
    <source>
        <dbReference type="PROSITE" id="PS50095"/>
    </source>
</evidence>
<dbReference type="InterPro" id="IPR013783">
    <property type="entry name" value="Ig-like_fold"/>
</dbReference>
<feature type="signal peptide" evidence="15">
    <location>
        <begin position="1"/>
        <end position="19"/>
    </location>
</feature>
<feature type="transmembrane region" description="Helical" evidence="14">
    <location>
        <begin position="1929"/>
        <end position="1953"/>
    </location>
</feature>
<feature type="chain" id="PRO_5043977096" evidence="15">
    <location>
        <begin position="20"/>
        <end position="2262"/>
    </location>
</feature>
<proteinExistence type="inferred from homology"/>
<dbReference type="SUPFAM" id="SSF49299">
    <property type="entry name" value="PKD domain"/>
    <property type="match status" value="1"/>
</dbReference>
<evidence type="ECO:0000256" key="2">
    <source>
        <dbReference type="ARBA" id="ARBA00004651"/>
    </source>
</evidence>
<comment type="similarity">
    <text evidence="3">Belongs to the polycystin family.</text>
</comment>
<evidence type="ECO:0000256" key="8">
    <source>
        <dbReference type="ARBA" id="ARBA00023069"/>
    </source>
</evidence>
<feature type="transmembrane region" description="Helical" evidence="14">
    <location>
        <begin position="1689"/>
        <end position="1709"/>
    </location>
</feature>
<keyword evidence="15" id="KW-0732">Signal</keyword>
<dbReference type="InterPro" id="IPR002859">
    <property type="entry name" value="PKD/REJ-like"/>
</dbReference>
<feature type="domain" description="PKD" evidence="16">
    <location>
        <begin position="153"/>
        <end position="207"/>
    </location>
</feature>
<sequence>MSPLLFLPLLLCLFQLGLRCKNVWKILEIQSFSLVGAVGEGRNAGALSILTNGTVFSTEMYINFTAVMEEIGPLEFFWQFGDRPPERTTRRSIIKRFYLPNMYNVVVNASNKVHSFTSNVHTIFVQRKVIPNRLVASSSVLINSNVSFYCRINSGTNVSYFWNFGDGTKRLGMYNDTHVYRREGEYTVNVSIFNNVSSAFLTKQIFVVKEPCQPPPVKNMGPLKLQVRRYEDLYLGVTFEATVICNISQGLKYHWSFIKPDGTYIILPGHVDNSKQTITLPGFSLDYGNYTALARVQIIGTVVYSNYTVAVEVQPTAPVSVIANGHHFYIDKNIVKYFILNGTASFDPDNPGSPLRYIWNCIPLIKEKSCFNEDVPNPLQRNDAVITFPTALLNDECDQFQFSLSVSSGDRTSSSAETFLSIKRNTKLRLLELICVECTGSSVNWNKPFSVQAFCTNCSLLGNITFQWKLFWINATEESITEVPFCRIKESMGAPNSLSAIYSANETSFEVSNFQLASNKIQPTTVPVEDHFTDLSKIFMLPEGIYNNSKNTESPIDGYLLESHELHFNMIEEGSSVRQGWGQVLGLDGLGEDDSDSIGIYSNSVSFKTFVLKPSKMYMLDVTLESNGNKVGRSQLYFSVNEMSQKITCQVQPRYGIEVFTIFSIFCTSGKEDLSYEFSYQVGNLSRKILYKGRDIQYYFNLPSGDPSTGYQVTVFTQITNAFGSQTQPCPLNVTVHPAVSRNTSNALQEVEVFQEGLRNLSVLVLMGNHIEIRNYIVLLTTILNRLYIEDNITFGQQLQIRNKLISIVQSLPFNNQDELTDIVVMIKDLFNATNQVIPESVMLIFTFVKSFLKERAGKIPLKETLAENLIILLSFVMEVSFKWPGMKNTFMDGMDSISDLMLNHITLNHEQRFNYSTDFLELKTRIHENCQSYSQTIGPSTVHLPDLLDTSCKKQNTSVLPCYISQLMYFKGKGHFWETLQFKLDNGFTSLNLFDCNSKRKLNRNIVAPVKMNIDNRKTQNTVLNKTQFSLFRDKIHFHQFNTTDTKNSALRIIITFYDPGSRTFPVLLLIRYSKKPTPLNYNLKQVYSLEDNSTELFIPADSLKDSGCVYLALMDADYKRHPKNNYITKVLQYAVDIQWIQCLSWRNRQWNSEDCSPQKGTTTTMFSCSCTYLGLYTTASRHVLSYFTKEDVSQFISTTTNPIPVVIVVLSIIFYILFMSFGKIKDQHEDQKNAYVFLQDNSPTDQQQYAIMVDVGFRSVPNVPDSLGPLWKIHIWHNNSGQSPSLYLSHVIIKDLKSRKSCFFYAECWLAVDKEDGKVERELTSVAHGLGFRRLFYSKFTQYLEDFHSWASVFTRPSYSWFTHTQRITTCYVLCLGYMCFNTILLHWKDDQLTAENGLIDISITSLISGFQTTMVVYPIALVLSLLFRSSHQHYIQETDTILQSSLTWQHFQYWAYDTWKKKYQGDFFTSSIYSRDGREKHKSGYPSPSQSSTGFEDCSCSISNFQTAALGNIKDCSNGTCLQQSELGLFDISFLNKYKVLPPWCVYVAWSLCVAFSIGFGIVTVMIGIRFSATKCVLWLHAVFFSMIYCIFIVQPFLILLIALFVAWRKKEKTDFFVEALSEDVKYIAREHIYFFYTNLNIVPYFKQILAARKRARYLRLARPPTRPQLRLARDKLRRKTVIKEILREFTAYIFMTSVFVFITFGKYSNNEHLLNQAVRKEFIRNPVQLFNEIRTEDHWWNWSFNVLLDRLYWNNSYKNIYSNREVGPIQGNFFLIRPPIIRKFKSSNRCNQMISYFTPGHLIPTSSYELPKEKKYNPHAQKPMETLEQPYYYCGKIHCYRDQGSVINLGRLRAEAYSTILKLRNQQWIEKGINAFAVQFVLYNAPSNLFTMISLLVELPASGGIVTSSTIESLRIYRITSLKEYFIMAFEMAFLSMILVSFCMQLSIVIQKNIKAYLQDIWNLLEVLIIVFGLWYFINRFYYFMFVVDLVDHLQRGYFRLFINFSLLTEYEKRSRSLHGIILFFMIIKLLKILRCYRMMAPCIAKFHLACSSSPFIMIIGIVFMLCYSSLGHIIILSDHYPFTSVLQCIQTTFAQFLRFHGSKPIHFFNVQCKCKQAWVAGLYGICFSFLIISWTGMLKGVLTSVAKYSKKVHRNKHFVTFKEVISYTRGLIFLVVDRHRQKSTDRISIAGNNFYFDEFEDLIDELLFRLNAISDSLHHSLPAKSHSYTEEEDDHQNLDTCSNFSFKQTTTEVKHCA</sequence>
<feature type="transmembrane region" description="Helical" evidence="14">
    <location>
        <begin position="1370"/>
        <end position="1390"/>
    </location>
</feature>
<feature type="transmembrane region" description="Helical" evidence="14">
    <location>
        <begin position="2021"/>
        <end position="2038"/>
    </location>
</feature>
<keyword evidence="7 14" id="KW-1133">Transmembrane helix</keyword>
<keyword evidence="6" id="KW-0677">Repeat</keyword>
<dbReference type="PRINTS" id="PR01433">
    <property type="entry name" value="POLYCYSTIN2"/>
</dbReference>
<dbReference type="GO" id="GO:0005886">
    <property type="term" value="C:plasma membrane"/>
    <property type="evidence" value="ECO:0007669"/>
    <property type="project" value="UniProtKB-SubCell"/>
</dbReference>
<dbReference type="PROSITE" id="PS51111">
    <property type="entry name" value="REJ"/>
    <property type="match status" value="1"/>
</dbReference>
<keyword evidence="12" id="KW-0966">Cell projection</keyword>
<dbReference type="InterPro" id="IPR000601">
    <property type="entry name" value="PKD_dom"/>
</dbReference>
<dbReference type="Pfam" id="PF08016">
    <property type="entry name" value="PKD_channel"/>
    <property type="match status" value="1"/>
</dbReference>
<name>A0AAV3AI41_PYXAD</name>
<dbReference type="InterPro" id="IPR014010">
    <property type="entry name" value="REJ_dom"/>
</dbReference>
<dbReference type="GO" id="GO:0005509">
    <property type="term" value="F:calcium ion binding"/>
    <property type="evidence" value="ECO:0007669"/>
    <property type="project" value="InterPro"/>
</dbReference>
<dbReference type="InterPro" id="IPR022409">
    <property type="entry name" value="PKD/Chitinase_dom"/>
</dbReference>
<dbReference type="SUPFAM" id="SSF49723">
    <property type="entry name" value="Lipase/lipooxygenase domain (PLAT/LH2 domain)"/>
    <property type="match status" value="1"/>
</dbReference>